<feature type="domain" description="FHA" evidence="1">
    <location>
        <begin position="32"/>
        <end position="81"/>
    </location>
</feature>
<dbReference type="Proteomes" id="UP000239649">
    <property type="component" value="Unassembled WGS sequence"/>
</dbReference>
<gene>
    <name evidence="2" type="ORF">C2E20_7092</name>
</gene>
<dbReference type="Gene3D" id="2.60.200.20">
    <property type="match status" value="1"/>
</dbReference>
<accession>A0A2P6V5F5</accession>
<evidence type="ECO:0000313" key="3">
    <source>
        <dbReference type="Proteomes" id="UP000239649"/>
    </source>
</evidence>
<evidence type="ECO:0000259" key="1">
    <source>
        <dbReference type="PROSITE" id="PS50006"/>
    </source>
</evidence>
<comment type="caution">
    <text evidence="2">The sequence shown here is derived from an EMBL/GenBank/DDBJ whole genome shotgun (WGS) entry which is preliminary data.</text>
</comment>
<dbReference type="OrthoDB" id="687730at2759"/>
<keyword evidence="3" id="KW-1185">Reference proteome</keyword>
<name>A0A2P6V5F5_9CHLO</name>
<dbReference type="SMART" id="SM00240">
    <property type="entry name" value="FHA"/>
    <property type="match status" value="1"/>
</dbReference>
<protein>
    <submittedName>
        <fullName evidence="2">FHA domain-containing</fullName>
    </submittedName>
</protein>
<dbReference type="PROSITE" id="PS50006">
    <property type="entry name" value="FHA_DOMAIN"/>
    <property type="match status" value="1"/>
</dbReference>
<dbReference type="AlphaFoldDB" id="A0A2P6V5F5"/>
<reference evidence="2 3" key="1">
    <citation type="journal article" date="2018" name="Plant J.">
        <title>Genome sequences of Chlorella sorokiniana UTEX 1602 and Micractinium conductrix SAG 241.80: implications to maltose excretion by a green alga.</title>
        <authorList>
            <person name="Arriola M.B."/>
            <person name="Velmurugan N."/>
            <person name="Zhang Y."/>
            <person name="Plunkett M.H."/>
            <person name="Hondzo H."/>
            <person name="Barney B.M."/>
        </authorList>
    </citation>
    <scope>NUCLEOTIDE SEQUENCE [LARGE SCALE GENOMIC DNA]</scope>
    <source>
        <strain evidence="2 3">SAG 241.80</strain>
    </source>
</reference>
<dbReference type="InterPro" id="IPR000253">
    <property type="entry name" value="FHA_dom"/>
</dbReference>
<dbReference type="PANTHER" id="PTHR23308">
    <property type="entry name" value="NUCLEAR INHIBITOR OF PROTEIN PHOSPHATASE-1"/>
    <property type="match status" value="1"/>
</dbReference>
<dbReference type="InterPro" id="IPR050923">
    <property type="entry name" value="Cell_Proc_Reg/RNA_Proc"/>
</dbReference>
<dbReference type="InterPro" id="IPR008984">
    <property type="entry name" value="SMAD_FHA_dom_sf"/>
</dbReference>
<dbReference type="EMBL" id="LHPF02000027">
    <property type="protein sequence ID" value="PSC69325.1"/>
    <property type="molecule type" value="Genomic_DNA"/>
</dbReference>
<organism evidence="2 3">
    <name type="scientific">Micractinium conductrix</name>
    <dbReference type="NCBI Taxonomy" id="554055"/>
    <lineage>
        <taxon>Eukaryota</taxon>
        <taxon>Viridiplantae</taxon>
        <taxon>Chlorophyta</taxon>
        <taxon>core chlorophytes</taxon>
        <taxon>Trebouxiophyceae</taxon>
        <taxon>Chlorellales</taxon>
        <taxon>Chlorellaceae</taxon>
        <taxon>Chlorella clade</taxon>
        <taxon>Micractinium</taxon>
    </lineage>
</organism>
<evidence type="ECO:0000313" key="2">
    <source>
        <dbReference type="EMBL" id="PSC69325.1"/>
    </source>
</evidence>
<dbReference type="SUPFAM" id="SSF49879">
    <property type="entry name" value="SMAD/FHA domain"/>
    <property type="match status" value="1"/>
</dbReference>
<proteinExistence type="predicted"/>
<dbReference type="CDD" id="cd00060">
    <property type="entry name" value="FHA"/>
    <property type="match status" value="1"/>
</dbReference>
<sequence>MAVAEAAPALLKLHIEAGPQAGKQLEKRGASLRVGRTAKSPLYIKDPSISEAHAELAWRDGGWHVRDLGSTNGTAVNGKSVEGEPSPWQPLKHGDQLRFGTDTVARVEIVAAPGEALTVEEFVVGECAQLEQAIRARAEQLSNQLRAEWAEQKQTLLMS</sequence>
<dbReference type="Pfam" id="PF00498">
    <property type="entry name" value="FHA"/>
    <property type="match status" value="1"/>
</dbReference>